<dbReference type="AlphaFoldDB" id="A0A645BRV5"/>
<evidence type="ECO:0000313" key="1">
    <source>
        <dbReference type="EMBL" id="MPM68055.1"/>
    </source>
</evidence>
<organism evidence="1">
    <name type="scientific">bioreactor metagenome</name>
    <dbReference type="NCBI Taxonomy" id="1076179"/>
    <lineage>
        <taxon>unclassified sequences</taxon>
        <taxon>metagenomes</taxon>
        <taxon>ecological metagenomes</taxon>
    </lineage>
</organism>
<sequence>MLAPAAAAISPSIFTHASRSVVQVLQCTIATASPAGVVTMSISSYTLESAFSSTIIANTLVPALTLPVRGRTLLVATIPVPASPSGGHIGIPASNPPVGSSSFAPASVSLPASSPAVLIFGSISPSFQSYFVESASNFFSISASNCRVVSLSGIMPEASPMPSTRSPVSRQCR</sequence>
<gene>
    <name evidence="1" type="ORF">SDC9_114981</name>
</gene>
<dbReference type="EMBL" id="VSSQ01022034">
    <property type="protein sequence ID" value="MPM68055.1"/>
    <property type="molecule type" value="Genomic_DNA"/>
</dbReference>
<proteinExistence type="predicted"/>
<reference evidence="1" key="1">
    <citation type="submission" date="2019-08" db="EMBL/GenBank/DDBJ databases">
        <authorList>
            <person name="Kucharzyk K."/>
            <person name="Murdoch R.W."/>
            <person name="Higgins S."/>
            <person name="Loffler F."/>
        </authorList>
    </citation>
    <scope>NUCLEOTIDE SEQUENCE</scope>
</reference>
<name>A0A645BRV5_9ZZZZ</name>
<protein>
    <submittedName>
        <fullName evidence="1">Uncharacterized protein</fullName>
    </submittedName>
</protein>
<comment type="caution">
    <text evidence="1">The sequence shown here is derived from an EMBL/GenBank/DDBJ whole genome shotgun (WGS) entry which is preliminary data.</text>
</comment>
<accession>A0A645BRV5</accession>